<name>A0A192Y544_9CAUD</name>
<gene>
    <name evidence="2" type="ORF">KTN4_261</name>
</gene>
<evidence type="ECO:0000313" key="3">
    <source>
        <dbReference type="Proteomes" id="UP000224336"/>
    </source>
</evidence>
<keyword evidence="1" id="KW-0175">Coiled coil</keyword>
<evidence type="ECO:0000313" key="2">
    <source>
        <dbReference type="EMBL" id="ANM45019.1"/>
    </source>
</evidence>
<dbReference type="Proteomes" id="UP000224336">
    <property type="component" value="Segment"/>
</dbReference>
<proteinExistence type="predicted"/>
<organism evidence="2 3">
    <name type="scientific">Pseudomonas phage KTN4</name>
    <dbReference type="NCBI Taxonomy" id="1862701"/>
    <lineage>
        <taxon>Viruses</taxon>
        <taxon>Duplodnaviria</taxon>
        <taxon>Heunggongvirae</taxon>
        <taxon>Uroviricota</taxon>
        <taxon>Caudoviricetes</taxon>
        <taxon>Chimalliviridae</taxon>
        <taxon>Phikzvirus</taxon>
        <taxon>Phikzvirus phiKZ</taxon>
    </lineage>
</organism>
<sequence length="63" mass="7376">MDDIEKKIAKMEALFRYHGITVDINHKLKPNAKTKLTRAEINRLQIQYDKLLAEREEALKAIP</sequence>
<feature type="coiled-coil region" evidence="1">
    <location>
        <begin position="34"/>
        <end position="61"/>
    </location>
</feature>
<evidence type="ECO:0000256" key="1">
    <source>
        <dbReference type="SAM" id="Coils"/>
    </source>
</evidence>
<protein>
    <submittedName>
        <fullName evidence="2">Uncharacterized protein</fullName>
    </submittedName>
</protein>
<dbReference type="EMBL" id="KU521356">
    <property type="protein sequence ID" value="ANM45019.1"/>
    <property type="molecule type" value="Genomic_DNA"/>
</dbReference>
<accession>A0A192Y544</accession>
<reference evidence="2 3" key="1">
    <citation type="journal article" date="2016" name="Sci. Rep.">
        <title>A proposed integrated approach for the preclinical evaluation of phage therapy in Pseudomonas infections.</title>
        <authorList>
            <person name="Danis-Wlodarczyk K."/>
            <person name="Vandenheuvel D."/>
            <person name="Jang H.B."/>
            <person name="Briers Y."/>
            <person name="Olszak T."/>
            <person name="Arabski M."/>
            <person name="Wasik S."/>
            <person name="Drabik M."/>
            <person name="Higgins G."/>
            <person name="Tyrrell J."/>
            <person name="Harvey B.J."/>
            <person name="Noben J.P."/>
            <person name="Lavigne R."/>
            <person name="Drulis-Kawa Z."/>
        </authorList>
    </citation>
    <scope>NUCLEOTIDE SEQUENCE [LARGE SCALE GENOMIC DNA]</scope>
</reference>